<comment type="caution">
    <text evidence="2">The sequence shown here is derived from an EMBL/GenBank/DDBJ whole genome shotgun (WGS) entry which is preliminary data.</text>
</comment>
<evidence type="ECO:0000313" key="2">
    <source>
        <dbReference type="EMBL" id="MED7826552.1"/>
    </source>
</evidence>
<gene>
    <name evidence="2" type="ORF">VXC91_32560</name>
</gene>
<feature type="region of interest" description="Disordered" evidence="1">
    <location>
        <begin position="202"/>
        <end position="236"/>
    </location>
</feature>
<evidence type="ECO:0000313" key="3">
    <source>
        <dbReference type="Proteomes" id="UP001333996"/>
    </source>
</evidence>
<keyword evidence="3" id="KW-1185">Reference proteome</keyword>
<dbReference type="InterPro" id="IPR016181">
    <property type="entry name" value="Acyl_CoA_acyltransferase"/>
</dbReference>
<accession>A0ABU7FS15</accession>
<dbReference type="EMBL" id="JAYWVC010000164">
    <property type="protein sequence ID" value="MED7826552.1"/>
    <property type="molecule type" value="Genomic_DNA"/>
</dbReference>
<evidence type="ECO:0000256" key="1">
    <source>
        <dbReference type="SAM" id="MobiDB-lite"/>
    </source>
</evidence>
<protein>
    <submittedName>
        <fullName evidence="2">Chorismate synthase</fullName>
    </submittedName>
</protein>
<proteinExistence type="predicted"/>
<organism evidence="2 3">
    <name type="scientific">Streptomyces chiangmaiensis</name>
    <dbReference type="NCBI Taxonomy" id="766497"/>
    <lineage>
        <taxon>Bacteria</taxon>
        <taxon>Bacillati</taxon>
        <taxon>Actinomycetota</taxon>
        <taxon>Actinomycetes</taxon>
        <taxon>Kitasatosporales</taxon>
        <taxon>Streptomycetaceae</taxon>
        <taxon>Streptomyces</taxon>
    </lineage>
</organism>
<dbReference type="RefSeq" id="WP_329510948.1">
    <property type="nucleotide sequence ID" value="NZ_BAAAYZ010000202.1"/>
</dbReference>
<dbReference type="PANTHER" id="PTHR41700:SF1">
    <property type="entry name" value="N-ACETYLTRANSFERASE DOMAIN-CONTAINING PROTEIN"/>
    <property type="match status" value="1"/>
</dbReference>
<sequence length="304" mass="32364">MTADRDLSDAHARAARLADDTAGTAGVHLRTAHDVSDLAAVADYFCDVWRTPRSSPPLPAEVLHSLVHAGGAVHAAYTVVGERLAGACAAVFGPPADADAYSLLAAADRGVGLPLKQAQRAWLLERGARTLRWTFDPLVGRNGRFNLVKLGATGTEYLVDFYGPMADGVNDGDESDRLTVVWDLESPRQPCESADHTVVAAPVPRAADSSTPGTARAGGAPRAEGTPTAPDGAPLAHRSLDGRHLWCRVPEDVVALRAADPALALRWRHAVREVFVQAFAEGFRATAMSRDGWYTLTRKEHSPA</sequence>
<dbReference type="SUPFAM" id="SSF55729">
    <property type="entry name" value="Acyl-CoA N-acyltransferases (Nat)"/>
    <property type="match status" value="1"/>
</dbReference>
<dbReference type="Proteomes" id="UP001333996">
    <property type="component" value="Unassembled WGS sequence"/>
</dbReference>
<dbReference type="InterPro" id="IPR038764">
    <property type="entry name" value="GNAT_N_AcTrfase_prd"/>
</dbReference>
<name>A0ABU7FS15_9ACTN</name>
<dbReference type="PANTHER" id="PTHR41700">
    <property type="entry name" value="GCN5-RELATED N-ACETYLTRANSFERASE"/>
    <property type="match status" value="1"/>
</dbReference>
<feature type="compositionally biased region" description="Low complexity" evidence="1">
    <location>
        <begin position="211"/>
        <end position="230"/>
    </location>
</feature>
<reference evidence="2" key="1">
    <citation type="submission" date="2024-01" db="EMBL/GenBank/DDBJ databases">
        <title>First draft genome sequence data of TA4-1, the type strain of Gram-positive actinobacterium Streptomyces chiangmaiensis.</title>
        <authorList>
            <person name="Yasawong M."/>
            <person name="Nantapong N."/>
        </authorList>
    </citation>
    <scope>NUCLEOTIDE SEQUENCE</scope>
    <source>
        <strain evidence="2">TA4-1</strain>
    </source>
</reference>